<evidence type="ECO:0000313" key="2">
    <source>
        <dbReference type="Proteomes" id="UP000790709"/>
    </source>
</evidence>
<gene>
    <name evidence="1" type="ORF">BV22DRAFT_1051388</name>
</gene>
<dbReference type="Proteomes" id="UP000790709">
    <property type="component" value="Unassembled WGS sequence"/>
</dbReference>
<proteinExistence type="predicted"/>
<dbReference type="EMBL" id="MU266710">
    <property type="protein sequence ID" value="KAH7918971.1"/>
    <property type="molecule type" value="Genomic_DNA"/>
</dbReference>
<name>A0ACB8AZX2_9AGAM</name>
<sequence>MSERAGSAPYVHSSASQPSGHGSNTHSTGPGVPAAPDTSPAASTLSTAPQDSGSASNNQYTNAGPYGEEASAPSFPPLPYSGVWSPSAIGASKRGSDADWTQGHHDPKSLKSDESSVAPQVVQRISSDEQSSSGGRGVFQSIMSKFRVPIFSVPPSASPVRAAIHREPSFSGIVEGIRGPNVSGSSRGKGVATLSRQNSTSSAVSAESSQLAVANDSRPRASRTSSRQGSLSSVGTQRTVRQLSILEHSDDTHRATSLLPRIDEGDIMLTMPQSRVAPHPAAAAGSTQQDVAHPRIPENASFNFGAPLNRTGALYASQPVNARAVATGSAPVSVLPRIDEGAITPSHLIVAPHPTTVASSTQQNTTHPRISEDAAFNFGAPFTPTGASIASQSVNATDIATGFVPVSANVDPPHPAQNAPSGFLGDLIPPLTFAPFPAHMVQNNYSGPNDNATTSQNVSPQTAELIKILTDSNSQPPDINDDWSGDVEMPVDTTLPPFTAILDGNDAGDENNTRSSSDGLSNHTRKKASTSRVSAPRKRRGVSKKGKENETQPSPSADHEQTENAIASAFTIASPPTWPNFAHPGNAIPSAPQAGPSFTGQHNPWQNPPLPANIESNGEYGPLLTFMSNRLDQMSSFIHQSQAHQATMTQTYGAVQQMLEATAKLQCTILASSGENRNTTFHPMAPRETRTRRAFVPRDDSDTTSADASKSLTKEECKEYDNFLACIRRHTLILLKIKDLKYICNTPCVLSEEEHDAFDQELPGSIVISSTNFRVDLSRDRNTPFNLEACSVFAKDFYDKVVNDQWYSRPAIPERYRDVDTIELAFYNHLRYIKERYTQMRAPKGVNEKRLQKSSRGTRKRRLYKDRLEAVTQSDSLSKHASLLEAVRAQGMSSDESDREDGEDGKKAKSNSFSRVYPAWRSSQLAGFLWHLDNVVAANRAPLVGTRKRPGAAARLRPHSQKINKDAPAPPGLPRNCYERDWLASVERLFPRQFKALNIQQFDYAFDGFEDSLPTSQGISGAQSSPMELLMDIEDTGSLQPAIIGILSASASTSAPQVPMDGVDTGSLQPSISGGLSAPAATAPSVVNTQVNAIQNVLEGRTSNTAGTSPEAVTVLATVQTRSQGAPENVGT</sequence>
<accession>A0ACB8AZX2</accession>
<reference evidence="1" key="1">
    <citation type="journal article" date="2021" name="New Phytol.">
        <title>Evolutionary innovations through gain and loss of genes in the ectomycorrhizal Boletales.</title>
        <authorList>
            <person name="Wu G."/>
            <person name="Miyauchi S."/>
            <person name="Morin E."/>
            <person name="Kuo A."/>
            <person name="Drula E."/>
            <person name="Varga T."/>
            <person name="Kohler A."/>
            <person name="Feng B."/>
            <person name="Cao Y."/>
            <person name="Lipzen A."/>
            <person name="Daum C."/>
            <person name="Hundley H."/>
            <person name="Pangilinan J."/>
            <person name="Johnson J."/>
            <person name="Barry K."/>
            <person name="LaButti K."/>
            <person name="Ng V."/>
            <person name="Ahrendt S."/>
            <person name="Min B."/>
            <person name="Choi I.G."/>
            <person name="Park H."/>
            <person name="Plett J.M."/>
            <person name="Magnuson J."/>
            <person name="Spatafora J.W."/>
            <person name="Nagy L.G."/>
            <person name="Henrissat B."/>
            <person name="Grigoriev I.V."/>
            <person name="Yang Z.L."/>
            <person name="Xu J."/>
            <person name="Martin F.M."/>
        </authorList>
    </citation>
    <scope>NUCLEOTIDE SEQUENCE</scope>
    <source>
        <strain evidence="1">KUC20120723A-06</strain>
    </source>
</reference>
<comment type="caution">
    <text evidence="1">The sequence shown here is derived from an EMBL/GenBank/DDBJ whole genome shotgun (WGS) entry which is preliminary data.</text>
</comment>
<keyword evidence="2" id="KW-1185">Reference proteome</keyword>
<protein>
    <submittedName>
        <fullName evidence="1">Uncharacterized protein</fullName>
    </submittedName>
</protein>
<evidence type="ECO:0000313" key="1">
    <source>
        <dbReference type="EMBL" id="KAH7918971.1"/>
    </source>
</evidence>
<organism evidence="1 2">
    <name type="scientific">Leucogyrophana mollusca</name>
    <dbReference type="NCBI Taxonomy" id="85980"/>
    <lineage>
        <taxon>Eukaryota</taxon>
        <taxon>Fungi</taxon>
        <taxon>Dikarya</taxon>
        <taxon>Basidiomycota</taxon>
        <taxon>Agaricomycotina</taxon>
        <taxon>Agaricomycetes</taxon>
        <taxon>Agaricomycetidae</taxon>
        <taxon>Boletales</taxon>
        <taxon>Boletales incertae sedis</taxon>
        <taxon>Leucogyrophana</taxon>
    </lineage>
</organism>